<proteinExistence type="inferred from homology"/>
<dbReference type="RefSeq" id="WP_161153170.1">
    <property type="nucleotide sequence ID" value="NZ_WEKT01000002.1"/>
</dbReference>
<dbReference type="InterPro" id="IPR036388">
    <property type="entry name" value="WH-like_DNA-bd_sf"/>
</dbReference>
<feature type="domain" description="HTH gntR-type" evidence="6">
    <location>
        <begin position="16"/>
        <end position="84"/>
    </location>
</feature>
<evidence type="ECO:0000313" key="8">
    <source>
        <dbReference type="Proteomes" id="UP000462621"/>
    </source>
</evidence>
<dbReference type="InterPro" id="IPR051446">
    <property type="entry name" value="HTH_trans_reg/aminotransferase"/>
</dbReference>
<comment type="similarity">
    <text evidence="1">In the C-terminal section; belongs to the class-I pyridoxal-phosphate-dependent aminotransferase family.</text>
</comment>
<dbReference type="Gene3D" id="3.40.640.10">
    <property type="entry name" value="Type I PLP-dependent aspartate aminotransferase-like (Major domain)"/>
    <property type="match status" value="1"/>
</dbReference>
<dbReference type="InterPro" id="IPR015421">
    <property type="entry name" value="PyrdxlP-dep_Trfase_major"/>
</dbReference>
<keyword evidence="7" id="KW-0032">Aminotransferase</keyword>
<dbReference type="GO" id="GO:0003677">
    <property type="term" value="F:DNA binding"/>
    <property type="evidence" value="ECO:0007669"/>
    <property type="project" value="UniProtKB-KW"/>
</dbReference>
<keyword evidence="5" id="KW-0804">Transcription</keyword>
<dbReference type="SUPFAM" id="SSF46785">
    <property type="entry name" value="Winged helix' DNA-binding domain"/>
    <property type="match status" value="1"/>
</dbReference>
<comment type="caution">
    <text evidence="7">The sequence shown here is derived from an EMBL/GenBank/DDBJ whole genome shotgun (WGS) entry which is preliminary data.</text>
</comment>
<dbReference type="PANTHER" id="PTHR46577">
    <property type="entry name" value="HTH-TYPE TRANSCRIPTIONAL REGULATORY PROTEIN GABR"/>
    <property type="match status" value="1"/>
</dbReference>
<dbReference type="PANTHER" id="PTHR46577:SF1">
    <property type="entry name" value="HTH-TYPE TRANSCRIPTIONAL REGULATORY PROTEIN GABR"/>
    <property type="match status" value="1"/>
</dbReference>
<evidence type="ECO:0000313" key="7">
    <source>
        <dbReference type="EMBL" id="MZI91855.1"/>
    </source>
</evidence>
<dbReference type="InterPro" id="IPR015424">
    <property type="entry name" value="PyrdxlP-dep_Trfase"/>
</dbReference>
<accession>A0A7X4RT49</accession>
<protein>
    <submittedName>
        <fullName evidence="7">Aminotransferase class I/II-fold pyridoxal phosphate-dependent enzyme</fullName>
    </submittedName>
</protein>
<dbReference type="GO" id="GO:0030170">
    <property type="term" value="F:pyridoxal phosphate binding"/>
    <property type="evidence" value="ECO:0007669"/>
    <property type="project" value="InterPro"/>
</dbReference>
<dbReference type="Proteomes" id="UP000462621">
    <property type="component" value="Unassembled WGS sequence"/>
</dbReference>
<keyword evidence="2" id="KW-0663">Pyridoxal phosphate</keyword>
<evidence type="ECO:0000256" key="5">
    <source>
        <dbReference type="ARBA" id="ARBA00023163"/>
    </source>
</evidence>
<organism evidence="7 8">
    <name type="scientific">Vibrio eleionomae</name>
    <dbReference type="NCBI Taxonomy" id="2653505"/>
    <lineage>
        <taxon>Bacteria</taxon>
        <taxon>Pseudomonadati</taxon>
        <taxon>Pseudomonadota</taxon>
        <taxon>Gammaproteobacteria</taxon>
        <taxon>Vibrionales</taxon>
        <taxon>Vibrionaceae</taxon>
        <taxon>Vibrio</taxon>
    </lineage>
</organism>
<dbReference type="InterPro" id="IPR004839">
    <property type="entry name" value="Aminotransferase_I/II_large"/>
</dbReference>
<keyword evidence="4" id="KW-0238">DNA-binding</keyword>
<dbReference type="Pfam" id="PF00155">
    <property type="entry name" value="Aminotran_1_2"/>
    <property type="match status" value="1"/>
</dbReference>
<dbReference type="EMBL" id="WEKT01000002">
    <property type="protein sequence ID" value="MZI91855.1"/>
    <property type="molecule type" value="Genomic_DNA"/>
</dbReference>
<dbReference type="InterPro" id="IPR036390">
    <property type="entry name" value="WH_DNA-bd_sf"/>
</dbReference>
<dbReference type="AlphaFoldDB" id="A0A7X4RT49"/>
<reference evidence="7 8" key="1">
    <citation type="submission" date="2019-10" db="EMBL/GenBank/DDBJ databases">
        <title>Vibrio sp. nov. isolated from a shrimp pond.</title>
        <authorList>
            <person name="Gomez-Gil B."/>
            <person name="Enciso-Ibarra J."/>
            <person name="Enciso-Ibarra K."/>
            <person name="Bolan-Mejia C."/>
        </authorList>
    </citation>
    <scope>NUCLEOTIDE SEQUENCE [LARGE SCALE GENOMIC DNA]</scope>
    <source>
        <strain evidence="7 8">CAIM 722</strain>
    </source>
</reference>
<sequence>MDKDISVKELANELKGLSIQEMVIEMTALIRSGALEIGSKLPSVRALAEELGMSPASVSSVWSTLKKNNLISGSGRNGVWISGNNPAPRPLRFENVGNFGKKTKVDLTYASPDPDLLPNLDNALLSATKSHDLNSYRRELITPELKHIVAQRWPYDAEAYIATNGGFDALQATISSLIQPGTWVAVEDPTSARILDLVENIGARVISIECDEQGPTPYALTQALEHKVSAFIYQPRVNSVTGVNVTKERLKVLEPLVADIPLVIEDDGIGDISATPTCTFAHVYPDKVVHIRTYSKSLGPDLRLAVLSAPKSIAKSIQAYRNFGASWTSRLLQNAAAYLLNDPQVIERLSLMRACYRQRRDWLTQALEKRNIAYEGENGFSVWIPVPSEQFALVTLAVHGYAVFAGSRFMTIPKQPHIRVTTSLLKEEMVDALADVIQMCFDVE</sequence>
<keyword evidence="7" id="KW-0808">Transferase</keyword>
<dbReference type="CDD" id="cd00609">
    <property type="entry name" value="AAT_like"/>
    <property type="match status" value="1"/>
</dbReference>
<evidence type="ECO:0000256" key="1">
    <source>
        <dbReference type="ARBA" id="ARBA00005384"/>
    </source>
</evidence>
<evidence type="ECO:0000256" key="4">
    <source>
        <dbReference type="ARBA" id="ARBA00023125"/>
    </source>
</evidence>
<evidence type="ECO:0000256" key="2">
    <source>
        <dbReference type="ARBA" id="ARBA00022898"/>
    </source>
</evidence>
<dbReference type="GO" id="GO:0003700">
    <property type="term" value="F:DNA-binding transcription factor activity"/>
    <property type="evidence" value="ECO:0007669"/>
    <property type="project" value="InterPro"/>
</dbReference>
<gene>
    <name evidence="7" type="ORF">F9817_01370</name>
</gene>
<keyword evidence="3" id="KW-0805">Transcription regulation</keyword>
<dbReference type="Gene3D" id="1.10.10.10">
    <property type="entry name" value="Winged helix-like DNA-binding domain superfamily/Winged helix DNA-binding domain"/>
    <property type="match status" value="1"/>
</dbReference>
<dbReference type="SMART" id="SM00345">
    <property type="entry name" value="HTH_GNTR"/>
    <property type="match status" value="1"/>
</dbReference>
<dbReference type="GO" id="GO:0008483">
    <property type="term" value="F:transaminase activity"/>
    <property type="evidence" value="ECO:0007669"/>
    <property type="project" value="UniProtKB-KW"/>
</dbReference>
<dbReference type="PROSITE" id="PS50949">
    <property type="entry name" value="HTH_GNTR"/>
    <property type="match status" value="1"/>
</dbReference>
<dbReference type="InterPro" id="IPR000524">
    <property type="entry name" value="Tscrpt_reg_HTH_GntR"/>
</dbReference>
<name>A0A7X4RT49_9VIBR</name>
<evidence type="ECO:0000256" key="3">
    <source>
        <dbReference type="ARBA" id="ARBA00023015"/>
    </source>
</evidence>
<evidence type="ECO:0000259" key="6">
    <source>
        <dbReference type="PROSITE" id="PS50949"/>
    </source>
</evidence>
<dbReference type="SUPFAM" id="SSF53383">
    <property type="entry name" value="PLP-dependent transferases"/>
    <property type="match status" value="1"/>
</dbReference>
<keyword evidence="8" id="KW-1185">Reference proteome</keyword>
<dbReference type="Pfam" id="PF00392">
    <property type="entry name" value="GntR"/>
    <property type="match status" value="1"/>
</dbReference>